<dbReference type="EMBL" id="WIGN01000063">
    <property type="protein sequence ID" value="KAF6812440.1"/>
    <property type="molecule type" value="Genomic_DNA"/>
</dbReference>
<sequence length="84" mass="9252">MREVAGASSAEFSAPRPLSLRASAPFWQARRKEATEEGTSSPPAAKSECRYARSKPRKNGDAMLEPASRLRPQVLEVLVRLLEV</sequence>
<feature type="region of interest" description="Disordered" evidence="1">
    <location>
        <begin position="28"/>
        <end position="67"/>
    </location>
</feature>
<evidence type="ECO:0000313" key="2">
    <source>
        <dbReference type="EMBL" id="KAF6812440.1"/>
    </source>
</evidence>
<evidence type="ECO:0000313" key="3">
    <source>
        <dbReference type="Proteomes" id="UP000652219"/>
    </source>
</evidence>
<dbReference type="AlphaFoldDB" id="A0A8H6JG16"/>
<organism evidence="2 3">
    <name type="scientific">Colletotrichum sojae</name>
    <dbReference type="NCBI Taxonomy" id="2175907"/>
    <lineage>
        <taxon>Eukaryota</taxon>
        <taxon>Fungi</taxon>
        <taxon>Dikarya</taxon>
        <taxon>Ascomycota</taxon>
        <taxon>Pezizomycotina</taxon>
        <taxon>Sordariomycetes</taxon>
        <taxon>Hypocreomycetidae</taxon>
        <taxon>Glomerellales</taxon>
        <taxon>Glomerellaceae</taxon>
        <taxon>Colletotrichum</taxon>
        <taxon>Colletotrichum orchidearum species complex</taxon>
    </lineage>
</organism>
<keyword evidence="3" id="KW-1185">Reference proteome</keyword>
<comment type="caution">
    <text evidence="2">The sequence shown here is derived from an EMBL/GenBank/DDBJ whole genome shotgun (WGS) entry which is preliminary data.</text>
</comment>
<proteinExistence type="predicted"/>
<dbReference type="Proteomes" id="UP000652219">
    <property type="component" value="Unassembled WGS sequence"/>
</dbReference>
<name>A0A8H6JG16_9PEZI</name>
<reference evidence="2 3" key="1">
    <citation type="journal article" date="2020" name="Phytopathology">
        <title>Genome Sequence Resources of Colletotrichum truncatum, C. plurivorum, C. musicola, and C. sojae: Four Species Pathogenic to Soybean (Glycine max).</title>
        <authorList>
            <person name="Rogerio F."/>
            <person name="Boufleur T.R."/>
            <person name="Ciampi-Guillardi M."/>
            <person name="Sukno S.A."/>
            <person name="Thon M.R."/>
            <person name="Massola Junior N.S."/>
            <person name="Baroncelli R."/>
        </authorList>
    </citation>
    <scope>NUCLEOTIDE SEQUENCE [LARGE SCALE GENOMIC DNA]</scope>
    <source>
        <strain evidence="2 3">LFN0009</strain>
    </source>
</reference>
<evidence type="ECO:0000256" key="1">
    <source>
        <dbReference type="SAM" id="MobiDB-lite"/>
    </source>
</evidence>
<gene>
    <name evidence="2" type="ORF">CSOJ01_05145</name>
</gene>
<accession>A0A8H6JG16</accession>
<protein>
    <submittedName>
        <fullName evidence="2">Uncharacterized protein</fullName>
    </submittedName>
</protein>